<sequence>MLKFLICKRSRGGIAVSGEKKPVGKVRSSRVKVARKKVAAPAVLETHEPVAEPQVTEQVEIAPVAEPTPAPAAEQIALALQSQAGIVEQEAEKERRAAIFFDSQWYLNAYPDIREAGVDPLEHFLDYGAKEGRNPNALFDSLSYLRVNPDVAGFGPGPFIHYICYGFQEGRPLR</sequence>
<reference evidence="1 2" key="1">
    <citation type="journal article" date="2011" name="Science">
        <title>Drosophila microbiome modulates host developmental and metabolic homeostasis via insulin signaling.</title>
        <authorList>
            <person name="Shin S.C."/>
            <person name="Kim S.H."/>
            <person name="You H."/>
            <person name="Kim B."/>
            <person name="Kim A.C."/>
            <person name="Lee K.A."/>
            <person name="Yoon J.H."/>
            <person name="Ryu J.H."/>
            <person name="Lee W.J."/>
        </authorList>
    </citation>
    <scope>NUCLEOTIDE SEQUENCE [LARGE SCALE GENOMIC DNA]</scope>
    <source>
        <strain evidence="1 2">DM001</strain>
    </source>
</reference>
<name>F1YUW9_9PROT</name>
<protein>
    <recommendedName>
        <fullName evidence="3">Serralysin</fullName>
    </recommendedName>
</protein>
<evidence type="ECO:0000313" key="1">
    <source>
        <dbReference type="EMBL" id="EGE47526.1"/>
    </source>
</evidence>
<proteinExistence type="predicted"/>
<evidence type="ECO:0008006" key="3">
    <source>
        <dbReference type="Google" id="ProtNLM"/>
    </source>
</evidence>
<evidence type="ECO:0000313" key="2">
    <source>
        <dbReference type="Proteomes" id="UP000018454"/>
    </source>
</evidence>
<dbReference type="EMBL" id="AEUP01000029">
    <property type="protein sequence ID" value="EGE47526.1"/>
    <property type="molecule type" value="Genomic_DNA"/>
</dbReference>
<accession>F1YUW9</accession>
<dbReference type="Proteomes" id="UP000018454">
    <property type="component" value="Unassembled WGS sequence"/>
</dbReference>
<gene>
    <name evidence="1" type="ORF">APO_1748</name>
</gene>
<dbReference type="AlphaFoldDB" id="F1YUW9"/>
<organism evidence="1 2">
    <name type="scientific">Acetobacter pomorum DM001</name>
    <dbReference type="NCBI Taxonomy" id="945681"/>
    <lineage>
        <taxon>Bacteria</taxon>
        <taxon>Pseudomonadati</taxon>
        <taxon>Pseudomonadota</taxon>
        <taxon>Alphaproteobacteria</taxon>
        <taxon>Acetobacterales</taxon>
        <taxon>Acetobacteraceae</taxon>
        <taxon>Acetobacter</taxon>
    </lineage>
</organism>
<comment type="caution">
    <text evidence="1">The sequence shown here is derived from an EMBL/GenBank/DDBJ whole genome shotgun (WGS) entry which is preliminary data.</text>
</comment>